<reference evidence="6" key="1">
    <citation type="submission" date="2021-11" db="EMBL/GenBank/DDBJ databases">
        <title>Purpureocillium_takamizusanense_genome.</title>
        <authorList>
            <person name="Nguyen N.-H."/>
        </authorList>
    </citation>
    <scope>NUCLEOTIDE SEQUENCE</scope>
    <source>
        <strain evidence="6">PT3</strain>
    </source>
</reference>
<keyword evidence="7" id="KW-1185">Reference proteome</keyword>
<dbReference type="EMBL" id="CP086358">
    <property type="protein sequence ID" value="UNI19683.1"/>
    <property type="molecule type" value="Genomic_DNA"/>
</dbReference>
<sequence length="830" mass="93545">MENDLPEHVRDYKLDTRFLRDRRVVHILNDPQAPPSSPKVQERWERDRLPIARGGQAKVYLETCITEGHRYQSRRAVKVTRLDDRSGARRRCLNELKLITKLSHDRYSRHFVKTLGWYESKNYLYVTMEYFPAGDLQAYLDENPLAEDEARQIAIQVLRGLVLMHGEGYAHRDIKPKNVLIRQHPKLGEAGLWWVKLSDFGTSKQLGGAPVETESTVLMSEHYTAPEILLGQTGRSDINHPATDMWALGVLTFFMLTKTHMFPDLMSLIQYGENPDELFPRQRLDESCVGKQGQAFIRALVRPEARERLDANAAAVHEWVQDWIPREPVVLDARSESTVSSPLSESYIEKGLTTQESQITGLEHPLSHYPLPGATASNGTFAEAVDHGDMKLPVASGTSLQSVDLAKSMENPMADDQKDLQRRMHRILSGNLTDASRKNSRCDKHPVSNVSGELRYVRLRDTLEELIADLESWQNHFGFRMVDAYLDDIIETGAADAAGPSFNEPAGESHTVFVGEEAFEAYNKEAIPYSTALVAWRPTDSESLIIDIATKGAGTQRYARELARRFRYSSPAVLGILYCEGVVRLSGESSVAFLFRLPNEYTNVRSVRQLLLSGQAHDSLSDRLEMAKRLVNAVYTVSLHGYVHKNICPETVLGLSRRDEVKLPSMAVLVGFQALRREGAETYPLTDSKWETNLYRHPQRQGTSVDYYTTQHDVYSLGVCLLEIGLWQSFVTYRADGTTQPSAALGLAERGALLKNPKALKEHLTALSRSTALRAKMGTRYSEVVETCLTCLDENNEDFGDKRAFQDPNGVEMGVLYLEKVTKKLDRVSV</sequence>
<dbReference type="GO" id="GO:0010506">
    <property type="term" value="P:regulation of autophagy"/>
    <property type="evidence" value="ECO:0007669"/>
    <property type="project" value="InterPro"/>
</dbReference>
<dbReference type="SMART" id="SM00220">
    <property type="entry name" value="S_TKc"/>
    <property type="match status" value="1"/>
</dbReference>
<evidence type="ECO:0000256" key="3">
    <source>
        <dbReference type="ARBA" id="ARBA00023006"/>
    </source>
</evidence>
<dbReference type="CDD" id="cd00180">
    <property type="entry name" value="PKc"/>
    <property type="match status" value="1"/>
</dbReference>
<dbReference type="AlphaFoldDB" id="A0A9Q8VBH9"/>
<feature type="domain" description="Protein kinase" evidence="5">
    <location>
        <begin position="45"/>
        <end position="320"/>
    </location>
</feature>
<dbReference type="InterPro" id="IPR045269">
    <property type="entry name" value="Atg1-like"/>
</dbReference>
<name>A0A9Q8VBH9_9HYPO</name>
<dbReference type="RefSeq" id="XP_047843164.1">
    <property type="nucleotide sequence ID" value="XM_047987180.1"/>
</dbReference>
<dbReference type="GO" id="GO:0034045">
    <property type="term" value="C:phagophore assembly site membrane"/>
    <property type="evidence" value="ECO:0007669"/>
    <property type="project" value="UniProtKB-SubCell"/>
</dbReference>
<dbReference type="PROSITE" id="PS50011">
    <property type="entry name" value="PROTEIN_KINASE_DOM"/>
    <property type="match status" value="1"/>
</dbReference>
<dbReference type="GO" id="GO:0005524">
    <property type="term" value="F:ATP binding"/>
    <property type="evidence" value="ECO:0007669"/>
    <property type="project" value="InterPro"/>
</dbReference>
<evidence type="ECO:0000259" key="5">
    <source>
        <dbReference type="PROSITE" id="PS50011"/>
    </source>
</evidence>
<dbReference type="GeneID" id="72067804"/>
<dbReference type="OrthoDB" id="1911848at2759"/>
<proteinExistence type="predicted"/>
<evidence type="ECO:0000313" key="6">
    <source>
        <dbReference type="EMBL" id="UNI19683.1"/>
    </source>
</evidence>
<dbReference type="InterPro" id="IPR011009">
    <property type="entry name" value="Kinase-like_dom_sf"/>
</dbReference>
<dbReference type="Proteomes" id="UP000829364">
    <property type="component" value="Chromosome 5"/>
</dbReference>
<dbReference type="GO" id="GO:0006914">
    <property type="term" value="P:autophagy"/>
    <property type="evidence" value="ECO:0007669"/>
    <property type="project" value="UniProtKB-KW"/>
</dbReference>
<keyword evidence="3" id="KW-0072">Autophagy</keyword>
<dbReference type="GO" id="GO:0004674">
    <property type="term" value="F:protein serine/threonine kinase activity"/>
    <property type="evidence" value="ECO:0007669"/>
    <property type="project" value="InterPro"/>
</dbReference>
<comment type="subcellular location">
    <subcellularLocation>
        <location evidence="1">Preautophagosomal structure membrane</location>
        <topology evidence="1">Peripheral membrane protein</topology>
    </subcellularLocation>
</comment>
<dbReference type="PANTHER" id="PTHR24348:SF68">
    <property type="entry name" value="SERINE_THREONINE-PROTEIN KINASE ATG1C"/>
    <property type="match status" value="1"/>
</dbReference>
<dbReference type="PROSITE" id="PS00108">
    <property type="entry name" value="PROTEIN_KINASE_ST"/>
    <property type="match status" value="1"/>
</dbReference>
<protein>
    <recommendedName>
        <fullName evidence="4">Autophagy-related protein 1</fullName>
    </recommendedName>
</protein>
<dbReference type="InterPro" id="IPR000719">
    <property type="entry name" value="Prot_kinase_dom"/>
</dbReference>
<gene>
    <name evidence="6" type="ORF">JDV02_005855</name>
</gene>
<accession>A0A9Q8VBH9</accession>
<dbReference type="SUPFAM" id="SSF56112">
    <property type="entry name" value="Protein kinase-like (PK-like)"/>
    <property type="match status" value="2"/>
</dbReference>
<dbReference type="Gene3D" id="1.10.510.10">
    <property type="entry name" value="Transferase(Phosphotransferase) domain 1"/>
    <property type="match status" value="2"/>
</dbReference>
<dbReference type="Pfam" id="PF00069">
    <property type="entry name" value="Pkinase"/>
    <property type="match status" value="1"/>
</dbReference>
<dbReference type="PANTHER" id="PTHR24348">
    <property type="entry name" value="SERINE/THREONINE-PROTEIN KINASE UNC-51-RELATED"/>
    <property type="match status" value="1"/>
</dbReference>
<evidence type="ECO:0000256" key="2">
    <source>
        <dbReference type="ARBA" id="ARBA00022448"/>
    </source>
</evidence>
<evidence type="ECO:0000256" key="4">
    <source>
        <dbReference type="ARBA" id="ARBA00030237"/>
    </source>
</evidence>
<dbReference type="InterPro" id="IPR008271">
    <property type="entry name" value="Ser/Thr_kinase_AS"/>
</dbReference>
<organism evidence="6 7">
    <name type="scientific">Purpureocillium takamizusanense</name>
    <dbReference type="NCBI Taxonomy" id="2060973"/>
    <lineage>
        <taxon>Eukaryota</taxon>
        <taxon>Fungi</taxon>
        <taxon>Dikarya</taxon>
        <taxon>Ascomycota</taxon>
        <taxon>Pezizomycotina</taxon>
        <taxon>Sordariomycetes</taxon>
        <taxon>Hypocreomycetidae</taxon>
        <taxon>Hypocreales</taxon>
        <taxon>Ophiocordycipitaceae</taxon>
        <taxon>Purpureocillium</taxon>
    </lineage>
</organism>
<keyword evidence="2" id="KW-0813">Transport</keyword>
<evidence type="ECO:0000313" key="7">
    <source>
        <dbReference type="Proteomes" id="UP000829364"/>
    </source>
</evidence>
<dbReference type="KEGG" id="ptkz:JDV02_005855"/>
<evidence type="ECO:0000256" key="1">
    <source>
        <dbReference type="ARBA" id="ARBA00004623"/>
    </source>
</evidence>